<dbReference type="AlphaFoldDB" id="A0A0C3B3D2"/>
<protein>
    <recommendedName>
        <fullName evidence="1">DUF7330 domain-containing protein</fullName>
    </recommendedName>
</protein>
<proteinExistence type="predicted"/>
<accession>A0A0C3B3D2</accession>
<feature type="domain" description="DUF7330" evidence="1">
    <location>
        <begin position="54"/>
        <end position="247"/>
    </location>
</feature>
<evidence type="ECO:0000313" key="2">
    <source>
        <dbReference type="EMBL" id="KIM80688.1"/>
    </source>
</evidence>
<keyword evidence="3" id="KW-1185">Reference proteome</keyword>
<dbReference type="STRING" id="765440.A0A0C3B3D2"/>
<organism evidence="2 3">
    <name type="scientific">Piloderma croceum (strain F 1598)</name>
    <dbReference type="NCBI Taxonomy" id="765440"/>
    <lineage>
        <taxon>Eukaryota</taxon>
        <taxon>Fungi</taxon>
        <taxon>Dikarya</taxon>
        <taxon>Basidiomycota</taxon>
        <taxon>Agaricomycotina</taxon>
        <taxon>Agaricomycetes</taxon>
        <taxon>Agaricomycetidae</taxon>
        <taxon>Atheliales</taxon>
        <taxon>Atheliaceae</taxon>
        <taxon>Piloderma</taxon>
    </lineage>
</organism>
<dbReference type="InterPro" id="IPR055754">
    <property type="entry name" value="DUF7330"/>
</dbReference>
<reference evidence="3" key="2">
    <citation type="submission" date="2015-01" db="EMBL/GenBank/DDBJ databases">
        <title>Evolutionary Origins and Diversification of the Mycorrhizal Mutualists.</title>
        <authorList>
            <consortium name="DOE Joint Genome Institute"/>
            <consortium name="Mycorrhizal Genomics Consortium"/>
            <person name="Kohler A."/>
            <person name="Kuo A."/>
            <person name="Nagy L.G."/>
            <person name="Floudas D."/>
            <person name="Copeland A."/>
            <person name="Barry K.W."/>
            <person name="Cichocki N."/>
            <person name="Veneault-Fourrey C."/>
            <person name="LaButti K."/>
            <person name="Lindquist E.A."/>
            <person name="Lipzen A."/>
            <person name="Lundell T."/>
            <person name="Morin E."/>
            <person name="Murat C."/>
            <person name="Riley R."/>
            <person name="Ohm R."/>
            <person name="Sun H."/>
            <person name="Tunlid A."/>
            <person name="Henrissat B."/>
            <person name="Grigoriev I.V."/>
            <person name="Hibbett D.S."/>
            <person name="Martin F."/>
        </authorList>
    </citation>
    <scope>NUCLEOTIDE SEQUENCE [LARGE SCALE GENOMIC DNA]</scope>
    <source>
        <strain evidence="3">F 1598</strain>
    </source>
</reference>
<dbReference type="Proteomes" id="UP000054166">
    <property type="component" value="Unassembled WGS sequence"/>
</dbReference>
<dbReference type="Pfam" id="PF24016">
    <property type="entry name" value="DUF7330"/>
    <property type="match status" value="1"/>
</dbReference>
<reference evidence="2 3" key="1">
    <citation type="submission" date="2014-04" db="EMBL/GenBank/DDBJ databases">
        <authorList>
            <consortium name="DOE Joint Genome Institute"/>
            <person name="Kuo A."/>
            <person name="Tarkka M."/>
            <person name="Buscot F."/>
            <person name="Kohler A."/>
            <person name="Nagy L.G."/>
            <person name="Floudas D."/>
            <person name="Copeland A."/>
            <person name="Barry K.W."/>
            <person name="Cichocki N."/>
            <person name="Veneault-Fourrey C."/>
            <person name="LaButti K."/>
            <person name="Lindquist E.A."/>
            <person name="Lipzen A."/>
            <person name="Lundell T."/>
            <person name="Morin E."/>
            <person name="Murat C."/>
            <person name="Sun H."/>
            <person name="Tunlid A."/>
            <person name="Henrissat B."/>
            <person name="Grigoriev I.V."/>
            <person name="Hibbett D.S."/>
            <person name="Martin F."/>
            <person name="Nordberg H.P."/>
            <person name="Cantor M.N."/>
            <person name="Hua S.X."/>
        </authorList>
    </citation>
    <scope>NUCLEOTIDE SEQUENCE [LARGE SCALE GENOMIC DNA]</scope>
    <source>
        <strain evidence="2 3">F 1598</strain>
    </source>
</reference>
<gene>
    <name evidence="2" type="ORF">PILCRDRAFT_822410</name>
</gene>
<sequence length="280" mass="30796">MILVSENDISVPTKASPSLSDGQTIDPLPVTAYVTSLPPSATATRAPATPKPTNYICIKTDKSIKGHYVIDPSLSVPRSLLPPLDAGESEDDRKNVKFDSKFGEVDASISLLGDARDPSIDEAKLKKRTSLNVKCERGSIKLKLRTCPSATAAPMPFHLNITGCHGWISVGLPRTFQGPMTIYSRHGSVKFSDDVSERMSQCNEIDNTRRCFVGDLSLLNDDDGGWKGDEVNIRNKHSNVKVRFVDELEPEIPTGKVGLVSRSAWRHHLTTRYDFLDGYI</sequence>
<dbReference type="EMBL" id="KN833003">
    <property type="protein sequence ID" value="KIM80688.1"/>
    <property type="molecule type" value="Genomic_DNA"/>
</dbReference>
<evidence type="ECO:0000313" key="3">
    <source>
        <dbReference type="Proteomes" id="UP000054166"/>
    </source>
</evidence>
<dbReference type="HOGENOM" id="CLU_070382_3_0_1"/>
<dbReference type="OrthoDB" id="5289249at2759"/>
<dbReference type="InParanoid" id="A0A0C3B3D2"/>
<evidence type="ECO:0000259" key="1">
    <source>
        <dbReference type="Pfam" id="PF24016"/>
    </source>
</evidence>
<name>A0A0C3B3D2_PILCF</name>